<accession>G4YN96</accession>
<feature type="compositionally biased region" description="Polar residues" evidence="4">
    <location>
        <begin position="734"/>
        <end position="749"/>
    </location>
</feature>
<dbReference type="Gene3D" id="3.90.228.10">
    <property type="match status" value="1"/>
</dbReference>
<dbReference type="SUPFAM" id="SSF56399">
    <property type="entry name" value="ADP-ribosylation"/>
    <property type="match status" value="1"/>
</dbReference>
<dbReference type="Pfam" id="PF00643">
    <property type="entry name" value="zf-B_box"/>
    <property type="match status" value="2"/>
</dbReference>
<dbReference type="Gene3D" id="3.30.160.60">
    <property type="entry name" value="Classic Zinc Finger"/>
    <property type="match status" value="1"/>
</dbReference>
<keyword evidence="1" id="KW-0479">Metal-binding</keyword>
<sequence length="760" mass="83181">MVVNEADDAKASASLARLRLFLSSHAPNGPVLVDDDDEEEESGRRATIPAAGAVASVTPMSQSSKEFARVKYLLQCSLPGYRVHEGVVIWDMRNPSLVAQYEQHTAGLLELESWVAVNDLGADMGDVHSYGFTSLDANQTGMKFTTGNLQLSAPLDAASEAKKPSSTRQLVLCKIAVGRSLVIRDEEEAKARLPRGYHSYYLHREDEGGSSEKDQDVQAALLDRGYYHEYILNNTLQVLPQYLVKFTFSAADAHGPAVGPCALCEQHPAVVICRNCEAQICAHCDQEVHSANKLVRRHKRIPLRSKSKALASGGARRGRRRSSTPALAAAIADIVVENLSSLPLSPDPTEAQINEIVAKQMEEGLLADDTQTPTCRTHRGKKVEFYCSVCQVPVCVSCKMLGDHSIGERGSHRLLTVADAYESCLRESLRPDPLITSRKTVIENKLQFLTRVQRSVQENKAQVAAAIKEQCARALRNLDDAVSVKMHVLSGEALEFERQLQQIDWVDESLEDHRTLLPAVEFLSAWSQHKLLRAEQRDFPPFAHGSNNSAEQVKADLQLTGELRVMTADQLAIPRHRHSYTSGDSDPATTEVDNAAAGNQGGHADGSQVELKAAALLAQHRRNGDNEVLRKRLLSMKAALPTDPNAGALMASRRIVSPKCQQLLDEIRHDMLVQNSAKKNPSAAASPRGAGSPHSRFGIPLVGLANRMADSTATLRAFSVQPNAKKTSEDGNETRSPAQRQRRGTSAWSTLLRREMGLND</sequence>
<name>G4YN96_PHYSP</name>
<dbReference type="PROSITE" id="PS50119">
    <property type="entry name" value="ZF_BBOX"/>
    <property type="match status" value="2"/>
</dbReference>
<feature type="region of interest" description="Disordered" evidence="4">
    <location>
        <begin position="574"/>
        <end position="606"/>
    </location>
</feature>
<dbReference type="InterPro" id="IPR000315">
    <property type="entry name" value="Znf_B-box"/>
</dbReference>
<evidence type="ECO:0000259" key="5">
    <source>
        <dbReference type="PROSITE" id="PS50119"/>
    </source>
</evidence>
<dbReference type="GO" id="GO:0061630">
    <property type="term" value="F:ubiquitin protein ligase activity"/>
    <property type="evidence" value="ECO:0007669"/>
    <property type="project" value="TreeGrafter"/>
</dbReference>
<dbReference type="Proteomes" id="UP000002640">
    <property type="component" value="Unassembled WGS sequence"/>
</dbReference>
<keyword evidence="3" id="KW-0863">Zinc-finger</keyword>
<evidence type="ECO:0000313" key="7">
    <source>
        <dbReference type="Proteomes" id="UP000002640"/>
    </source>
</evidence>
<feature type="region of interest" description="Disordered" evidence="4">
    <location>
        <begin position="717"/>
        <end position="760"/>
    </location>
</feature>
<feature type="domain" description="B box-type" evidence="5">
    <location>
        <begin position="370"/>
        <end position="417"/>
    </location>
</feature>
<dbReference type="CDD" id="cd19756">
    <property type="entry name" value="Bbox2"/>
    <property type="match status" value="1"/>
</dbReference>
<dbReference type="GO" id="GO:0005654">
    <property type="term" value="C:nucleoplasm"/>
    <property type="evidence" value="ECO:0007669"/>
    <property type="project" value="TreeGrafter"/>
</dbReference>
<dbReference type="PANTHER" id="PTHR25462">
    <property type="entry name" value="BONUS, ISOFORM C-RELATED"/>
    <property type="match status" value="1"/>
</dbReference>
<evidence type="ECO:0000256" key="4">
    <source>
        <dbReference type="SAM" id="MobiDB-lite"/>
    </source>
</evidence>
<dbReference type="PANTHER" id="PTHR25462:SF296">
    <property type="entry name" value="MEIOTIC P26, ISOFORM F"/>
    <property type="match status" value="1"/>
</dbReference>
<proteinExistence type="predicted"/>
<dbReference type="KEGG" id="psoj:PHYSODRAFT_476843"/>
<dbReference type="EMBL" id="JH159151">
    <property type="protein sequence ID" value="EGZ30049.1"/>
    <property type="molecule type" value="Genomic_DNA"/>
</dbReference>
<dbReference type="GeneID" id="20654803"/>
<dbReference type="CDD" id="cd19821">
    <property type="entry name" value="Bbox1_BBX-like"/>
    <property type="match status" value="1"/>
</dbReference>
<evidence type="ECO:0000256" key="2">
    <source>
        <dbReference type="ARBA" id="ARBA00022833"/>
    </source>
</evidence>
<feature type="compositionally biased region" description="Polar residues" evidence="4">
    <location>
        <begin position="580"/>
        <end position="592"/>
    </location>
</feature>
<dbReference type="SMART" id="SM00336">
    <property type="entry name" value="BBOX"/>
    <property type="match status" value="2"/>
</dbReference>
<organism evidence="6 7">
    <name type="scientific">Phytophthora sojae (strain P6497)</name>
    <name type="common">Soybean stem and root rot agent</name>
    <name type="synonym">Phytophthora megasperma f. sp. glycines</name>
    <dbReference type="NCBI Taxonomy" id="1094619"/>
    <lineage>
        <taxon>Eukaryota</taxon>
        <taxon>Sar</taxon>
        <taxon>Stramenopiles</taxon>
        <taxon>Oomycota</taxon>
        <taxon>Peronosporomycetes</taxon>
        <taxon>Peronosporales</taxon>
        <taxon>Peronosporaceae</taxon>
        <taxon>Phytophthora</taxon>
    </lineage>
</organism>
<dbReference type="InParanoid" id="G4YN96"/>
<dbReference type="InterPro" id="IPR049808">
    <property type="entry name" value="CONSTANS-like_Bbox1"/>
</dbReference>
<protein>
    <recommendedName>
        <fullName evidence="5">B box-type domain-containing protein</fullName>
    </recommendedName>
</protein>
<dbReference type="GO" id="GO:0008270">
    <property type="term" value="F:zinc ion binding"/>
    <property type="evidence" value="ECO:0007669"/>
    <property type="project" value="UniProtKB-KW"/>
</dbReference>
<dbReference type="InterPro" id="IPR047153">
    <property type="entry name" value="TRIM45/56/19-like"/>
</dbReference>
<keyword evidence="2" id="KW-0862">Zinc</keyword>
<dbReference type="OMA" id="FRDSEEW"/>
<dbReference type="AlphaFoldDB" id="G4YN96"/>
<feature type="domain" description="B box-type" evidence="5">
    <location>
        <begin position="261"/>
        <end position="303"/>
    </location>
</feature>
<keyword evidence="7" id="KW-1185">Reference proteome</keyword>
<evidence type="ECO:0000256" key="1">
    <source>
        <dbReference type="ARBA" id="ARBA00022723"/>
    </source>
</evidence>
<evidence type="ECO:0000313" key="6">
    <source>
        <dbReference type="EMBL" id="EGZ30049.1"/>
    </source>
</evidence>
<evidence type="ECO:0000256" key="3">
    <source>
        <dbReference type="PROSITE-ProRule" id="PRU00024"/>
    </source>
</evidence>
<reference evidence="6 7" key="1">
    <citation type="journal article" date="2006" name="Science">
        <title>Phytophthora genome sequences uncover evolutionary origins and mechanisms of pathogenesis.</title>
        <authorList>
            <person name="Tyler B.M."/>
            <person name="Tripathy S."/>
            <person name="Zhang X."/>
            <person name="Dehal P."/>
            <person name="Jiang R.H."/>
            <person name="Aerts A."/>
            <person name="Arredondo F.D."/>
            <person name="Baxter L."/>
            <person name="Bensasson D."/>
            <person name="Beynon J.L."/>
            <person name="Chapman J."/>
            <person name="Damasceno C.M."/>
            <person name="Dorrance A.E."/>
            <person name="Dou D."/>
            <person name="Dickerman A.W."/>
            <person name="Dubchak I.L."/>
            <person name="Garbelotto M."/>
            <person name="Gijzen M."/>
            <person name="Gordon S.G."/>
            <person name="Govers F."/>
            <person name="Grunwald N.J."/>
            <person name="Huang W."/>
            <person name="Ivors K.L."/>
            <person name="Jones R.W."/>
            <person name="Kamoun S."/>
            <person name="Krampis K."/>
            <person name="Lamour K.H."/>
            <person name="Lee M.K."/>
            <person name="McDonald W.H."/>
            <person name="Medina M."/>
            <person name="Meijer H.J."/>
            <person name="Nordberg E.K."/>
            <person name="Maclean D.J."/>
            <person name="Ospina-Giraldo M.D."/>
            <person name="Morris P.F."/>
            <person name="Phuntumart V."/>
            <person name="Putnam N.H."/>
            <person name="Rash S."/>
            <person name="Rose J.K."/>
            <person name="Sakihama Y."/>
            <person name="Salamov A.A."/>
            <person name="Savidor A."/>
            <person name="Scheuring C.F."/>
            <person name="Smith B.M."/>
            <person name="Sobral B.W."/>
            <person name="Terry A."/>
            <person name="Torto-Alalibo T.A."/>
            <person name="Win J."/>
            <person name="Xu Z."/>
            <person name="Zhang H."/>
            <person name="Grigoriev I.V."/>
            <person name="Rokhsar D.S."/>
            <person name="Boore J.L."/>
        </authorList>
    </citation>
    <scope>NUCLEOTIDE SEQUENCE [LARGE SCALE GENOMIC DNA]</scope>
    <source>
        <strain evidence="6 7">P6497</strain>
    </source>
</reference>
<dbReference type="RefSeq" id="XP_009517324.1">
    <property type="nucleotide sequence ID" value="XM_009519029.1"/>
</dbReference>
<dbReference type="SUPFAM" id="SSF57845">
    <property type="entry name" value="B-box zinc-binding domain"/>
    <property type="match status" value="1"/>
</dbReference>
<gene>
    <name evidence="6" type="ORF">PHYSODRAFT_476843</name>
</gene>
<dbReference type="STRING" id="1094619.G4YN96"/>